<proteinExistence type="predicted"/>
<comment type="caution">
    <text evidence="4">The sequence shown here is derived from an EMBL/GenBank/DDBJ whole genome shotgun (WGS) entry which is preliminary data.</text>
</comment>
<reference evidence="4 5" key="1">
    <citation type="submission" date="2019-02" db="EMBL/GenBank/DDBJ databases">
        <authorList>
            <consortium name="Pathogen Informatics"/>
        </authorList>
    </citation>
    <scope>NUCLEOTIDE SEQUENCE [LARGE SCALE GENOMIC DNA]</scope>
    <source>
        <strain evidence="4 5">3012STDY6756503</strain>
    </source>
</reference>
<dbReference type="Proteomes" id="UP000360750">
    <property type="component" value="Unassembled WGS sequence"/>
</dbReference>
<organism evidence="4 5">
    <name type="scientific">Gordonia paraffinivorans</name>
    <dbReference type="NCBI Taxonomy" id="175628"/>
    <lineage>
        <taxon>Bacteria</taxon>
        <taxon>Bacillati</taxon>
        <taxon>Actinomycetota</taxon>
        <taxon>Actinomycetes</taxon>
        <taxon>Mycobacteriales</taxon>
        <taxon>Gordoniaceae</taxon>
        <taxon>Gordonia</taxon>
    </lineage>
</organism>
<keyword evidence="1 4" id="KW-0328">Glycosyltransferase</keyword>
<dbReference type="InterPro" id="IPR000836">
    <property type="entry name" value="PRTase_dom"/>
</dbReference>
<dbReference type="PANTHER" id="PTHR43363">
    <property type="entry name" value="HYPOXANTHINE PHOSPHORIBOSYLTRANSFERASE"/>
    <property type="match status" value="1"/>
</dbReference>
<sequence>MTTPDREILTWELNGAACRELAQQVADDGYVPDIILGIARGGLIPAGAIAYALDCKLMISLIVEFYTGIGETLSEPVLLPSLLEASGLTGQRVLVVDDVADTGKTLKLVIEYCEQQGRVAEVRSAVLYKKPHTITVPDYNWRTTDKWIDFPWSAQGPVVTR</sequence>
<gene>
    <name evidence="4" type="ORF">NCTC8139_01594</name>
</gene>
<dbReference type="GeneID" id="60749612"/>
<accession>A0ABD7V128</accession>
<dbReference type="GO" id="GO:0016757">
    <property type="term" value="F:glycosyltransferase activity"/>
    <property type="evidence" value="ECO:0007669"/>
    <property type="project" value="UniProtKB-KW"/>
</dbReference>
<dbReference type="PANTHER" id="PTHR43363:SF1">
    <property type="entry name" value="HYPOXANTHINE-GUANINE PHOSPHORIBOSYLTRANSFERASE"/>
    <property type="match status" value="1"/>
</dbReference>
<evidence type="ECO:0000256" key="1">
    <source>
        <dbReference type="ARBA" id="ARBA00022676"/>
    </source>
</evidence>
<keyword evidence="2" id="KW-0808">Transferase</keyword>
<evidence type="ECO:0000256" key="2">
    <source>
        <dbReference type="ARBA" id="ARBA00022679"/>
    </source>
</evidence>
<evidence type="ECO:0000259" key="3">
    <source>
        <dbReference type="Pfam" id="PF00156"/>
    </source>
</evidence>
<dbReference type="RefSeq" id="WP_131733944.1">
    <property type="nucleotide sequence ID" value="NZ_CAACYD010000006.1"/>
</dbReference>
<dbReference type="Pfam" id="PF00156">
    <property type="entry name" value="Pribosyltran"/>
    <property type="match status" value="1"/>
</dbReference>
<dbReference type="SUPFAM" id="SSF53271">
    <property type="entry name" value="PRTase-like"/>
    <property type="match status" value="1"/>
</dbReference>
<evidence type="ECO:0000313" key="5">
    <source>
        <dbReference type="Proteomes" id="UP000360750"/>
    </source>
</evidence>
<dbReference type="EMBL" id="CAACYD010000006">
    <property type="protein sequence ID" value="VFA88052.1"/>
    <property type="molecule type" value="Genomic_DNA"/>
</dbReference>
<dbReference type="AlphaFoldDB" id="A0ABD7V128"/>
<evidence type="ECO:0000313" key="4">
    <source>
        <dbReference type="EMBL" id="VFA88052.1"/>
    </source>
</evidence>
<dbReference type="InterPro" id="IPR029057">
    <property type="entry name" value="PRTase-like"/>
</dbReference>
<feature type="domain" description="Phosphoribosyltransferase" evidence="3">
    <location>
        <begin position="7"/>
        <end position="153"/>
    </location>
</feature>
<dbReference type="Gene3D" id="3.40.50.2020">
    <property type="match status" value="1"/>
</dbReference>
<dbReference type="CDD" id="cd06223">
    <property type="entry name" value="PRTases_typeI"/>
    <property type="match status" value="1"/>
</dbReference>
<protein>
    <submittedName>
        <fullName evidence="4">Xanthine-guanine phosphoribosyltransferase</fullName>
    </submittedName>
</protein>
<name>A0ABD7V128_9ACTN</name>